<dbReference type="EMBL" id="JAMFTS010000005">
    <property type="protein sequence ID" value="KAJ4746110.1"/>
    <property type="molecule type" value="Genomic_DNA"/>
</dbReference>
<dbReference type="SUPFAM" id="SSF47699">
    <property type="entry name" value="Bifunctional inhibitor/lipid-transfer protein/seed storage 2S albumin"/>
    <property type="match status" value="1"/>
</dbReference>
<keyword evidence="6" id="KW-0472">Membrane</keyword>
<reference evidence="9" key="1">
    <citation type="submission" date="2022-08" db="EMBL/GenBank/DDBJ databases">
        <authorList>
            <person name="Marques A."/>
        </authorList>
    </citation>
    <scope>NUCLEOTIDE SEQUENCE</scope>
    <source>
        <strain evidence="9">RhyPub2mFocal</strain>
        <tissue evidence="9">Leaves</tissue>
    </source>
</reference>
<dbReference type="InterPro" id="IPR036312">
    <property type="entry name" value="Bifun_inhib/LTP/seed_sf"/>
</dbReference>
<dbReference type="AlphaFoldDB" id="A0AAV8BQ49"/>
<dbReference type="CDD" id="cd00010">
    <property type="entry name" value="AAI_LTSS"/>
    <property type="match status" value="1"/>
</dbReference>
<feature type="region of interest" description="Disordered" evidence="5">
    <location>
        <begin position="129"/>
        <end position="184"/>
    </location>
</feature>
<accession>A0AAV8BQ49</accession>
<comment type="caution">
    <text evidence="9">The sequence shown here is derived from an EMBL/GenBank/DDBJ whole genome shotgun (WGS) entry which is preliminary data.</text>
</comment>
<organism evidence="9 11">
    <name type="scientific">Rhynchospora pubera</name>
    <dbReference type="NCBI Taxonomy" id="906938"/>
    <lineage>
        <taxon>Eukaryota</taxon>
        <taxon>Viridiplantae</taxon>
        <taxon>Streptophyta</taxon>
        <taxon>Embryophyta</taxon>
        <taxon>Tracheophyta</taxon>
        <taxon>Spermatophyta</taxon>
        <taxon>Magnoliopsida</taxon>
        <taxon>Liliopsida</taxon>
        <taxon>Poales</taxon>
        <taxon>Cyperaceae</taxon>
        <taxon>Cyperoideae</taxon>
        <taxon>Rhynchosporeae</taxon>
        <taxon>Rhynchospora</taxon>
    </lineage>
</organism>
<feature type="transmembrane region" description="Helical" evidence="6">
    <location>
        <begin position="199"/>
        <end position="217"/>
    </location>
</feature>
<protein>
    <submittedName>
        <fullName evidence="9">Bifunctional inhibitor/lipid-transfer protein/seed storage 2S albumin superfamily protein</fullName>
    </submittedName>
</protein>
<feature type="chain" id="PRO_5044716050" evidence="7">
    <location>
        <begin position="30"/>
        <end position="218"/>
    </location>
</feature>
<evidence type="ECO:0000256" key="3">
    <source>
        <dbReference type="ARBA" id="ARBA00023157"/>
    </source>
</evidence>
<comment type="similarity">
    <text evidence="1">Belongs to the plant LTP family.</text>
</comment>
<name>A0AAV8BQ49_9POAL</name>
<keyword evidence="2 7" id="KW-0732">Signal</keyword>
<evidence type="ECO:0000256" key="6">
    <source>
        <dbReference type="SAM" id="Phobius"/>
    </source>
</evidence>
<dbReference type="Pfam" id="PF14368">
    <property type="entry name" value="LTP_2"/>
    <property type="match status" value="1"/>
</dbReference>
<feature type="domain" description="Bifunctional inhibitor/plant lipid transfer protein/seed storage helical" evidence="8">
    <location>
        <begin position="35"/>
        <end position="119"/>
    </location>
</feature>
<gene>
    <name evidence="9" type="ORF">LUZ62_010704</name>
    <name evidence="10" type="ORF">LUZ62_080515</name>
</gene>
<sequence>MEHQNFKHLRFTIFLLGIMLPLSIRPINGQVSQSCTAGLISSFTPCFNFITGSTNGGGSPTAGCCQALSALISTSTDCACLILTGNVPLGSSLPINRTLAISLPKACKKTNSSSVPLKCRDTSTPLPGPGPVAYAPGLPPLAPSPPESSDTPLAMTPSFTPGPKSEPTSPPPSDDNSADQGFGQGAKPLIFPSSAVRSSQIYLISAYVLILFVSVFAF</sequence>
<proteinExistence type="inferred from homology"/>
<feature type="signal peptide" evidence="7">
    <location>
        <begin position="1"/>
        <end position="29"/>
    </location>
</feature>
<dbReference type="EMBL" id="JAMFTS010000016">
    <property type="protein sequence ID" value="KAJ4744776.1"/>
    <property type="molecule type" value="Genomic_DNA"/>
</dbReference>
<feature type="compositionally biased region" description="Pro residues" evidence="5">
    <location>
        <begin position="137"/>
        <end position="146"/>
    </location>
</feature>
<dbReference type="InterPro" id="IPR016140">
    <property type="entry name" value="Bifunc_inhib/LTP/seed_store"/>
</dbReference>
<dbReference type="PANTHER" id="PTHR33044">
    <property type="entry name" value="BIFUNCTIONAL INHIBITOR/LIPID-TRANSFER PROTEIN/SEED STORAGE 2S ALBUMIN SUPERFAMILY PROTEIN-RELATED"/>
    <property type="match status" value="1"/>
</dbReference>
<keyword evidence="4" id="KW-0325">Glycoprotein</keyword>
<evidence type="ECO:0000256" key="1">
    <source>
        <dbReference type="ARBA" id="ARBA00009748"/>
    </source>
</evidence>
<dbReference type="InterPro" id="IPR043325">
    <property type="entry name" value="LTSS"/>
</dbReference>
<evidence type="ECO:0000256" key="5">
    <source>
        <dbReference type="SAM" id="MobiDB-lite"/>
    </source>
</evidence>
<dbReference type="SMART" id="SM00499">
    <property type="entry name" value="AAI"/>
    <property type="match status" value="1"/>
</dbReference>
<dbReference type="Gene3D" id="1.10.110.10">
    <property type="entry name" value="Plant lipid-transfer and hydrophobic proteins"/>
    <property type="match status" value="1"/>
</dbReference>
<evidence type="ECO:0000256" key="7">
    <source>
        <dbReference type="SAM" id="SignalP"/>
    </source>
</evidence>
<evidence type="ECO:0000256" key="4">
    <source>
        <dbReference type="ARBA" id="ARBA00023180"/>
    </source>
</evidence>
<keyword evidence="3" id="KW-1015">Disulfide bond</keyword>
<evidence type="ECO:0000313" key="9">
    <source>
        <dbReference type="EMBL" id="KAJ4744776.1"/>
    </source>
</evidence>
<dbReference type="Proteomes" id="UP001140206">
    <property type="component" value="Chromosome 5"/>
</dbReference>
<evidence type="ECO:0000313" key="11">
    <source>
        <dbReference type="Proteomes" id="UP001140206"/>
    </source>
</evidence>
<keyword evidence="6" id="KW-1133">Transmembrane helix</keyword>
<evidence type="ECO:0000259" key="8">
    <source>
        <dbReference type="SMART" id="SM00499"/>
    </source>
</evidence>
<evidence type="ECO:0000256" key="2">
    <source>
        <dbReference type="ARBA" id="ARBA00022729"/>
    </source>
</evidence>
<evidence type="ECO:0000313" key="10">
    <source>
        <dbReference type="EMBL" id="KAJ4746110.1"/>
    </source>
</evidence>
<keyword evidence="6" id="KW-0812">Transmembrane</keyword>
<keyword evidence="11" id="KW-1185">Reference proteome</keyword>